<accession>A0A7R9HQD8</accession>
<organism evidence="1">
    <name type="scientific">Timema monikensis</name>
    <dbReference type="NCBI Taxonomy" id="170555"/>
    <lineage>
        <taxon>Eukaryota</taxon>
        <taxon>Metazoa</taxon>
        <taxon>Ecdysozoa</taxon>
        <taxon>Arthropoda</taxon>
        <taxon>Hexapoda</taxon>
        <taxon>Insecta</taxon>
        <taxon>Pterygota</taxon>
        <taxon>Neoptera</taxon>
        <taxon>Polyneoptera</taxon>
        <taxon>Phasmatodea</taxon>
        <taxon>Timematodea</taxon>
        <taxon>Timematoidea</taxon>
        <taxon>Timematidae</taxon>
        <taxon>Timema</taxon>
    </lineage>
</organism>
<dbReference type="EMBL" id="OB794611">
    <property type="protein sequence ID" value="CAD7430715.1"/>
    <property type="molecule type" value="Genomic_DNA"/>
</dbReference>
<evidence type="ECO:0000313" key="1">
    <source>
        <dbReference type="EMBL" id="CAD7430715.1"/>
    </source>
</evidence>
<sequence length="211" mass="23518">MPPDTQISCQITPPDTTLKPILTTQRTALNPVHTTQHNILKPVHTTQCTAFRYILHQPDTMTPAQPSRILEERPPNRPSMTSLYCHHTLLNFGPAVCDARGQVTQSGSLSSSRVGPHQSDVLHMCQRLRQPGLQQICHRSTLSLGYVYHVVMRCTAIYLCQQTTALPYIRLQGQANSGIPTTPQESTKTRRHNGSLGHQSIASLYNCLLFT</sequence>
<dbReference type="AlphaFoldDB" id="A0A7R9HQD8"/>
<gene>
    <name evidence="1" type="ORF">TMSB3V08_LOCUS7465</name>
</gene>
<protein>
    <submittedName>
        <fullName evidence="1">Uncharacterized protein</fullName>
    </submittedName>
</protein>
<name>A0A7R9HQD8_9NEOP</name>
<reference evidence="1" key="1">
    <citation type="submission" date="2020-11" db="EMBL/GenBank/DDBJ databases">
        <authorList>
            <person name="Tran Van P."/>
        </authorList>
    </citation>
    <scope>NUCLEOTIDE SEQUENCE</scope>
</reference>
<proteinExistence type="predicted"/>